<feature type="signal peptide" evidence="1">
    <location>
        <begin position="1"/>
        <end position="27"/>
    </location>
</feature>
<dbReference type="EMBL" id="WPAF01000008">
    <property type="protein sequence ID" value="KAF0134448.1"/>
    <property type="molecule type" value="Genomic_DNA"/>
</dbReference>
<reference evidence="2 3" key="1">
    <citation type="submission" date="2019-12" db="EMBL/GenBank/DDBJ databases">
        <authorList>
            <person name="Wolfe R."/>
            <person name="Danczak R."/>
            <person name="Wilkins M."/>
        </authorList>
    </citation>
    <scope>NUCLEOTIDE SEQUENCE [LARGE SCALE GENOMIC DNA]</scope>
    <source>
        <strain evidence="2">X2_MaxBin.013</strain>
    </source>
</reference>
<dbReference type="Proteomes" id="UP000488506">
    <property type="component" value="Unassembled WGS sequence"/>
</dbReference>
<sequence length="145" mass="16306">MLLKNFKLVLAFSFVLISLIFGFPSFADQCCAMGKTADTNQKIPLSADYYFIYQFNQKPTLGTSILKVQVFDKNGKKAAPFKITASSGMPSMGNAHDTGEQDLKISKKKDYLLPIDLVMQGEWEIKLIFYKGKTEYGQSKIKVKL</sequence>
<protein>
    <recommendedName>
        <fullName evidence="4">YtkA-like domain-containing protein</fullName>
    </recommendedName>
</protein>
<evidence type="ECO:0008006" key="4">
    <source>
        <dbReference type="Google" id="ProtNLM"/>
    </source>
</evidence>
<gene>
    <name evidence="2" type="ORF">FD145_673</name>
</gene>
<feature type="chain" id="PRO_5032270680" description="YtkA-like domain-containing protein" evidence="1">
    <location>
        <begin position="28"/>
        <end position="145"/>
    </location>
</feature>
<proteinExistence type="predicted"/>
<accession>A0A833L1F5</accession>
<dbReference type="AlphaFoldDB" id="A0A833L1F5"/>
<evidence type="ECO:0000256" key="1">
    <source>
        <dbReference type="SAM" id="SignalP"/>
    </source>
</evidence>
<organism evidence="2 3">
    <name type="scientific">Candidatus Saganbacteria bacterium</name>
    <dbReference type="NCBI Taxonomy" id="2575572"/>
    <lineage>
        <taxon>Bacteria</taxon>
        <taxon>Bacillati</taxon>
        <taxon>Saganbacteria</taxon>
    </lineage>
</organism>
<comment type="caution">
    <text evidence="2">The sequence shown here is derived from an EMBL/GenBank/DDBJ whole genome shotgun (WGS) entry which is preliminary data.</text>
</comment>
<evidence type="ECO:0000313" key="3">
    <source>
        <dbReference type="Proteomes" id="UP000488506"/>
    </source>
</evidence>
<keyword evidence="1" id="KW-0732">Signal</keyword>
<name>A0A833L1F5_UNCSA</name>
<evidence type="ECO:0000313" key="2">
    <source>
        <dbReference type="EMBL" id="KAF0134448.1"/>
    </source>
</evidence>